<keyword evidence="3" id="KW-1185">Reference proteome</keyword>
<keyword evidence="1" id="KW-0472">Membrane</keyword>
<protein>
    <submittedName>
        <fullName evidence="2">Uncharacterized protein</fullName>
    </submittedName>
</protein>
<feature type="transmembrane region" description="Helical" evidence="1">
    <location>
        <begin position="57"/>
        <end position="74"/>
    </location>
</feature>
<feature type="transmembrane region" description="Helical" evidence="1">
    <location>
        <begin position="100"/>
        <end position="119"/>
    </location>
</feature>
<dbReference type="EMBL" id="JAACJJ010000004">
    <property type="protein sequence ID" value="KAF5328396.1"/>
    <property type="molecule type" value="Genomic_DNA"/>
</dbReference>
<feature type="transmembrane region" description="Helical" evidence="1">
    <location>
        <begin position="25"/>
        <end position="45"/>
    </location>
</feature>
<gene>
    <name evidence="2" type="ORF">D9619_013323</name>
</gene>
<feature type="transmembrane region" description="Helical" evidence="1">
    <location>
        <begin position="170"/>
        <end position="193"/>
    </location>
</feature>
<evidence type="ECO:0000313" key="3">
    <source>
        <dbReference type="Proteomes" id="UP000567179"/>
    </source>
</evidence>
<keyword evidence="1" id="KW-0812">Transmembrane</keyword>
<comment type="caution">
    <text evidence="2">The sequence shown here is derived from an EMBL/GenBank/DDBJ whole genome shotgun (WGS) entry which is preliminary data.</text>
</comment>
<dbReference type="Proteomes" id="UP000567179">
    <property type="component" value="Unassembled WGS sequence"/>
</dbReference>
<reference evidence="2 3" key="1">
    <citation type="journal article" date="2020" name="ISME J.">
        <title>Uncovering the hidden diversity of litter-decomposition mechanisms in mushroom-forming fungi.</title>
        <authorList>
            <person name="Floudas D."/>
            <person name="Bentzer J."/>
            <person name="Ahren D."/>
            <person name="Johansson T."/>
            <person name="Persson P."/>
            <person name="Tunlid A."/>
        </authorList>
    </citation>
    <scope>NUCLEOTIDE SEQUENCE [LARGE SCALE GENOMIC DNA]</scope>
    <source>
        <strain evidence="2 3">CBS 101986</strain>
    </source>
</reference>
<name>A0A8H5BSR7_9AGAR</name>
<feature type="transmembrane region" description="Helical" evidence="1">
    <location>
        <begin position="131"/>
        <end position="150"/>
    </location>
</feature>
<evidence type="ECO:0000313" key="2">
    <source>
        <dbReference type="EMBL" id="KAF5328396.1"/>
    </source>
</evidence>
<organism evidence="2 3">
    <name type="scientific">Psilocybe cf. subviscida</name>
    <dbReference type="NCBI Taxonomy" id="2480587"/>
    <lineage>
        <taxon>Eukaryota</taxon>
        <taxon>Fungi</taxon>
        <taxon>Dikarya</taxon>
        <taxon>Basidiomycota</taxon>
        <taxon>Agaricomycotina</taxon>
        <taxon>Agaricomycetes</taxon>
        <taxon>Agaricomycetidae</taxon>
        <taxon>Agaricales</taxon>
        <taxon>Agaricineae</taxon>
        <taxon>Strophariaceae</taxon>
        <taxon>Psilocybe</taxon>
    </lineage>
</organism>
<accession>A0A8H5BSR7</accession>
<evidence type="ECO:0000256" key="1">
    <source>
        <dbReference type="SAM" id="Phobius"/>
    </source>
</evidence>
<sequence length="317" mass="34919">MSSSHGGLPRPIGEALLDVNLGGPLVQTLLTGIYVILYAQTMILFNKHGTQRFHSIILTLLFCMIIINMGTNWYQTRSIFILHNDTWSTMVAGVSAGQDLYLLGIVSQFMAVLLADFLMAWRCYVLWDQHIAVFAVFTVLLLAEIAVLPITLRLRSEHKLGSGQVFTSVYFFISVGITILATTLIIFRIIALTGRGGKAKRRYRYIIEVLIESGALYSCTSLIVSVLLALDKGFTNIPRMKAMFYGLAIITPVTGIAPTLMAARLVAGMKTTQSDTYPSQQISALRFTRSTWFRGAQNPSRSDSTVVVAAPQGPIDT</sequence>
<keyword evidence="1" id="KW-1133">Transmembrane helix</keyword>
<proteinExistence type="predicted"/>
<dbReference type="OrthoDB" id="3265004at2759"/>
<dbReference type="AlphaFoldDB" id="A0A8H5BSR7"/>
<feature type="transmembrane region" description="Helical" evidence="1">
    <location>
        <begin position="242"/>
        <end position="263"/>
    </location>
</feature>
<feature type="transmembrane region" description="Helical" evidence="1">
    <location>
        <begin position="205"/>
        <end position="230"/>
    </location>
</feature>